<dbReference type="GO" id="GO:0035267">
    <property type="term" value="C:NuA4 histone acetyltransferase complex"/>
    <property type="evidence" value="ECO:0007669"/>
    <property type="project" value="InterPro"/>
</dbReference>
<feature type="domain" description="Enhancer of polycomb-like N-terminal" evidence="8">
    <location>
        <begin position="662"/>
        <end position="748"/>
    </location>
</feature>
<keyword evidence="10" id="KW-1185">Reference proteome</keyword>
<feature type="compositionally biased region" description="Basic residues" evidence="7">
    <location>
        <begin position="803"/>
        <end position="824"/>
    </location>
</feature>
<protein>
    <recommendedName>
        <fullName evidence="6">Enhancer of polycomb-like protein</fullName>
    </recommendedName>
</protein>
<comment type="subcellular location">
    <subcellularLocation>
        <location evidence="1 6">Nucleus</location>
    </subcellularLocation>
</comment>
<evidence type="ECO:0000313" key="10">
    <source>
        <dbReference type="Proteomes" id="UP000663760"/>
    </source>
</evidence>
<name>A0A7I8LM16_SPIIN</name>
<dbReference type="PANTHER" id="PTHR14898">
    <property type="entry name" value="ENHANCER OF POLYCOMB"/>
    <property type="match status" value="1"/>
</dbReference>
<evidence type="ECO:0000256" key="4">
    <source>
        <dbReference type="ARBA" id="ARBA00023163"/>
    </source>
</evidence>
<dbReference type="InterPro" id="IPR024943">
    <property type="entry name" value="Enhancer_polycomb"/>
</dbReference>
<comment type="similarity">
    <text evidence="2 6">Belongs to the enhancer of polycomb family.</text>
</comment>
<evidence type="ECO:0000259" key="8">
    <source>
        <dbReference type="Pfam" id="PF10513"/>
    </source>
</evidence>
<keyword evidence="3 6" id="KW-0805">Transcription regulation</keyword>
<gene>
    <name evidence="9" type="ORF">SI8410_18021508</name>
</gene>
<feature type="region of interest" description="Disordered" evidence="7">
    <location>
        <begin position="801"/>
        <end position="826"/>
    </location>
</feature>
<dbReference type="AlphaFoldDB" id="A0A7I8LM16"/>
<evidence type="ECO:0000313" key="9">
    <source>
        <dbReference type="EMBL" id="CAA7410830.1"/>
    </source>
</evidence>
<accession>A0A7I8LM16</accession>
<evidence type="ECO:0000256" key="5">
    <source>
        <dbReference type="ARBA" id="ARBA00023242"/>
    </source>
</evidence>
<evidence type="ECO:0000256" key="3">
    <source>
        <dbReference type="ARBA" id="ARBA00023015"/>
    </source>
</evidence>
<evidence type="ECO:0000256" key="6">
    <source>
        <dbReference type="RuleBase" id="RU361124"/>
    </source>
</evidence>
<dbReference type="Pfam" id="PF10513">
    <property type="entry name" value="EPL1"/>
    <property type="match status" value="1"/>
</dbReference>
<evidence type="ECO:0000256" key="1">
    <source>
        <dbReference type="ARBA" id="ARBA00004123"/>
    </source>
</evidence>
<evidence type="ECO:0000256" key="7">
    <source>
        <dbReference type="SAM" id="MobiDB-lite"/>
    </source>
</evidence>
<reference evidence="9" key="1">
    <citation type="submission" date="2020-02" db="EMBL/GenBank/DDBJ databases">
        <authorList>
            <person name="Scholz U."/>
            <person name="Mascher M."/>
            <person name="Fiebig A."/>
        </authorList>
    </citation>
    <scope>NUCLEOTIDE SEQUENCE</scope>
</reference>
<dbReference type="InterPro" id="IPR019542">
    <property type="entry name" value="Enhancer_polycomb-like_N"/>
</dbReference>
<proteinExistence type="inferred from homology"/>
<feature type="region of interest" description="Disordered" evidence="7">
    <location>
        <begin position="420"/>
        <end position="441"/>
    </location>
</feature>
<dbReference type="OrthoDB" id="435275at2759"/>
<dbReference type="GO" id="GO:0005634">
    <property type="term" value="C:nucleus"/>
    <property type="evidence" value="ECO:0007669"/>
    <property type="project" value="UniProtKB-SubCell"/>
</dbReference>
<dbReference type="EMBL" id="LR746281">
    <property type="protein sequence ID" value="CAA7410830.1"/>
    <property type="molecule type" value="Genomic_DNA"/>
</dbReference>
<dbReference type="GO" id="GO:0006357">
    <property type="term" value="P:regulation of transcription by RNA polymerase II"/>
    <property type="evidence" value="ECO:0007669"/>
    <property type="project" value="InterPro"/>
</dbReference>
<dbReference type="Proteomes" id="UP000663760">
    <property type="component" value="Chromosome 18"/>
</dbReference>
<keyword evidence="5 6" id="KW-0539">Nucleus</keyword>
<evidence type="ECO:0000256" key="2">
    <source>
        <dbReference type="ARBA" id="ARBA00008035"/>
    </source>
</evidence>
<organism evidence="9 10">
    <name type="scientific">Spirodela intermedia</name>
    <name type="common">Intermediate duckweed</name>
    <dbReference type="NCBI Taxonomy" id="51605"/>
    <lineage>
        <taxon>Eukaryota</taxon>
        <taxon>Viridiplantae</taxon>
        <taxon>Streptophyta</taxon>
        <taxon>Embryophyta</taxon>
        <taxon>Tracheophyta</taxon>
        <taxon>Spermatophyta</taxon>
        <taxon>Magnoliopsida</taxon>
        <taxon>Liliopsida</taxon>
        <taxon>Araceae</taxon>
        <taxon>Lemnoideae</taxon>
        <taxon>Spirodela</taxon>
    </lineage>
</organism>
<sequence>MPSVGTRRSTRVFVRKNVTKVTPDGDPAARVLRSGKRLSLYKPVGNQVVGDGDGSSYEWMELFGSSGESEDADWWRGRRSGYMSRKGSKEGLKKCRYHAEEGLERGDVSLEDMPSKFLLQEDSGISFPNGKLFGIFYSRKRRRSHSGPHSRTNSSKNVWNSLFDGLGSLSSVSGDNVRQDRRYGIAFVRNNCKKLRLSFSDEGKPTSSEFLSNGLEITGAVREFAEKFLIPESDLWFGSTRPAALVLLINSARISSSDRFSSLLASILTGMITMGVSLAECASFLSSRSAVNLFSLNGIHFLPLQSWKPEFSHRMSRSDPRFCVIFASQMLAPLLSVNFSALPYLFKSWHFSIFLRLLYIPSSSARHHSELCSCGTAENSVEEYRFYESRLRADTSTSERKMASLGTPVAMDSAAIPVTREGRSRSTAVSEPAPRTGSGINAMKLRKRGRKRSFLRTGRVPGVSSRSLMKSRRSKFFDMQNGMLKVDVRVKVHPIHESREFEALSDKALDSPLTESGAEEYASPVSQKRRRFDAKNSIKRMKEPKTAFAEAKQNVDGLSCSTNILVIEADRCWREDGAKVVLELSSSSEWCIVVKLGDSTRFMHKAQEMKPSSSNRFTHATIWTGENGWKLEFYDKNDWNVFKELHKECIERNLQGIPTRIVPVPGVREVPGYEESCPSHFARPDSYIHVENDEVDRVLMSESASYDMDSGDEEWLERLNTSLSCGDVDRSSLISKDDFEKIISAFEKAAYSHPDDVSDQGAAAALCSQFGNLRTVGDVYDYWMKKRRQKHSALIRVFQGQPPRKRQPTQKPLLRKKRSFKRQGSHAGRGNLDIFFEAAAKQEAVQRFQAAEAATGRYVDAAVRLRSRAQELMMNADLAIYKAAMALRIAEEIKESASPDLSILSSPEASQGQ</sequence>
<keyword evidence="4 6" id="KW-0804">Transcription</keyword>